<feature type="transmembrane region" description="Helical" evidence="10">
    <location>
        <begin position="62"/>
        <end position="81"/>
    </location>
</feature>
<reference evidence="14" key="1">
    <citation type="journal article" date="2019" name="Int. J. Syst. Evol. Microbiol.">
        <title>The Global Catalogue of Microorganisms (GCM) 10K type strain sequencing project: providing services to taxonomists for standard genome sequencing and annotation.</title>
        <authorList>
            <consortium name="The Broad Institute Genomics Platform"/>
            <consortium name="The Broad Institute Genome Sequencing Center for Infectious Disease"/>
            <person name="Wu L."/>
            <person name="Ma J."/>
        </authorList>
    </citation>
    <scope>NUCLEOTIDE SEQUENCE [LARGE SCALE GENOMIC DNA]</scope>
    <source>
        <strain evidence="14">JCM 31037</strain>
    </source>
</reference>
<evidence type="ECO:0000313" key="13">
    <source>
        <dbReference type="EMBL" id="MFD1326120.1"/>
    </source>
</evidence>
<feature type="transmembrane region" description="Helical" evidence="10">
    <location>
        <begin position="102"/>
        <end position="121"/>
    </location>
</feature>
<evidence type="ECO:0000256" key="3">
    <source>
        <dbReference type="ARBA" id="ARBA00022553"/>
    </source>
</evidence>
<evidence type="ECO:0000259" key="11">
    <source>
        <dbReference type="Pfam" id="PF07730"/>
    </source>
</evidence>
<evidence type="ECO:0000256" key="10">
    <source>
        <dbReference type="SAM" id="Phobius"/>
    </source>
</evidence>
<evidence type="ECO:0000256" key="7">
    <source>
        <dbReference type="ARBA" id="ARBA00022840"/>
    </source>
</evidence>
<keyword evidence="7" id="KW-0067">ATP-binding</keyword>
<evidence type="ECO:0000313" key="14">
    <source>
        <dbReference type="Proteomes" id="UP001597260"/>
    </source>
</evidence>
<evidence type="ECO:0000256" key="1">
    <source>
        <dbReference type="ARBA" id="ARBA00000085"/>
    </source>
</evidence>
<dbReference type="Gene3D" id="3.30.565.10">
    <property type="entry name" value="Histidine kinase-like ATPase, C-terminal domain"/>
    <property type="match status" value="1"/>
</dbReference>
<dbReference type="InterPro" id="IPR055558">
    <property type="entry name" value="DUF7134"/>
</dbReference>
<evidence type="ECO:0000256" key="6">
    <source>
        <dbReference type="ARBA" id="ARBA00022777"/>
    </source>
</evidence>
<dbReference type="EMBL" id="JBHTMP010000121">
    <property type="protein sequence ID" value="MFD1326120.1"/>
    <property type="molecule type" value="Genomic_DNA"/>
</dbReference>
<keyword evidence="5" id="KW-0547">Nucleotide-binding</keyword>
<sequence length="410" mass="43922">MVPSITGWVRAHWQLVVDLATQGLLAGLFLVSGVASTTGDPVSVALSAAAILPLLLRRRAPGTVLAVVALATSAHMLMGMSRTVGYMPALLAVYTAATSRTPLVRWGMSLAAATAVAVASLPGRGPVEGYLLAVVAFALAWLAGAERAHQLRRRMALVAERSRLRLEQRITEENLASAEQRERLARRLHDTLAHTITVMLVQTEALRYTGPLEPAQRDRVDRVLDAGRAALTEIRRTITELDSRAVATATDDLHDRLDGLRTAGLDLPATLPTELGELAGPVLTVAHRLLGEVATNALRHDGPGTRLEIQVRRDANRLRVTTLSIGGPPAVRPTPRPPVPGGYGLRSLRRDIEAYGGMLSYGRLAPDRWRVVATFPLVAGQVAPSQPMRQTVRDTGRMQTGTNLEGGSGS</sequence>
<dbReference type="Proteomes" id="UP001597260">
    <property type="component" value="Unassembled WGS sequence"/>
</dbReference>
<organism evidence="13 14">
    <name type="scientific">Micromonospora sonneratiae</name>
    <dbReference type="NCBI Taxonomy" id="1184706"/>
    <lineage>
        <taxon>Bacteria</taxon>
        <taxon>Bacillati</taxon>
        <taxon>Actinomycetota</taxon>
        <taxon>Actinomycetes</taxon>
        <taxon>Micromonosporales</taxon>
        <taxon>Micromonosporaceae</taxon>
        <taxon>Micromonospora</taxon>
    </lineage>
</organism>
<evidence type="ECO:0000259" key="12">
    <source>
        <dbReference type="Pfam" id="PF23539"/>
    </source>
</evidence>
<dbReference type="PANTHER" id="PTHR24421">
    <property type="entry name" value="NITRATE/NITRITE SENSOR PROTEIN NARX-RELATED"/>
    <property type="match status" value="1"/>
</dbReference>
<accession>A0ABW3YRC4</accession>
<evidence type="ECO:0000256" key="9">
    <source>
        <dbReference type="SAM" id="MobiDB-lite"/>
    </source>
</evidence>
<keyword evidence="6 13" id="KW-0418">Kinase</keyword>
<keyword evidence="14" id="KW-1185">Reference proteome</keyword>
<feature type="region of interest" description="Disordered" evidence="9">
    <location>
        <begin position="386"/>
        <end position="410"/>
    </location>
</feature>
<evidence type="ECO:0000256" key="8">
    <source>
        <dbReference type="ARBA" id="ARBA00023012"/>
    </source>
</evidence>
<keyword evidence="4" id="KW-0808">Transferase</keyword>
<comment type="caution">
    <text evidence="13">The sequence shown here is derived from an EMBL/GenBank/DDBJ whole genome shotgun (WGS) entry which is preliminary data.</text>
</comment>
<dbReference type="SUPFAM" id="SSF55874">
    <property type="entry name" value="ATPase domain of HSP90 chaperone/DNA topoisomerase II/histidine kinase"/>
    <property type="match status" value="1"/>
</dbReference>
<evidence type="ECO:0000256" key="4">
    <source>
        <dbReference type="ARBA" id="ARBA00022679"/>
    </source>
</evidence>
<keyword evidence="8" id="KW-0902">Two-component regulatory system</keyword>
<dbReference type="Pfam" id="PF23539">
    <property type="entry name" value="DUF7134"/>
    <property type="match status" value="1"/>
</dbReference>
<evidence type="ECO:0000256" key="2">
    <source>
        <dbReference type="ARBA" id="ARBA00012438"/>
    </source>
</evidence>
<proteinExistence type="predicted"/>
<dbReference type="EC" id="2.7.13.3" evidence="2"/>
<dbReference type="GO" id="GO:0016301">
    <property type="term" value="F:kinase activity"/>
    <property type="evidence" value="ECO:0007669"/>
    <property type="project" value="UniProtKB-KW"/>
</dbReference>
<evidence type="ECO:0000256" key="5">
    <source>
        <dbReference type="ARBA" id="ARBA00022741"/>
    </source>
</evidence>
<keyword evidence="10" id="KW-1133">Transmembrane helix</keyword>
<dbReference type="InterPro" id="IPR050482">
    <property type="entry name" value="Sensor_HK_TwoCompSys"/>
</dbReference>
<protein>
    <recommendedName>
        <fullName evidence="2">histidine kinase</fullName>
        <ecNumber evidence="2">2.7.13.3</ecNumber>
    </recommendedName>
</protein>
<feature type="transmembrane region" description="Helical" evidence="10">
    <location>
        <begin position="127"/>
        <end position="145"/>
    </location>
</feature>
<feature type="transmembrane region" description="Helical" evidence="10">
    <location>
        <begin position="12"/>
        <end position="31"/>
    </location>
</feature>
<dbReference type="PANTHER" id="PTHR24421:SF10">
    <property type="entry name" value="NITRATE_NITRITE SENSOR PROTEIN NARQ"/>
    <property type="match status" value="1"/>
</dbReference>
<feature type="domain" description="Signal transduction histidine kinase subgroup 3 dimerisation and phosphoacceptor" evidence="11">
    <location>
        <begin position="181"/>
        <end position="242"/>
    </location>
</feature>
<keyword evidence="10" id="KW-0472">Membrane</keyword>
<dbReference type="Pfam" id="PF07730">
    <property type="entry name" value="HisKA_3"/>
    <property type="match status" value="1"/>
</dbReference>
<dbReference type="Gene3D" id="1.20.5.1930">
    <property type="match status" value="1"/>
</dbReference>
<dbReference type="InterPro" id="IPR036890">
    <property type="entry name" value="HATPase_C_sf"/>
</dbReference>
<name>A0ABW3YRC4_9ACTN</name>
<comment type="catalytic activity">
    <reaction evidence="1">
        <text>ATP + protein L-histidine = ADP + protein N-phospho-L-histidine.</text>
        <dbReference type="EC" id="2.7.13.3"/>
    </reaction>
</comment>
<keyword evidence="10" id="KW-0812">Transmembrane</keyword>
<gene>
    <name evidence="13" type="ORF">ACFQ4H_34085</name>
</gene>
<feature type="domain" description="DUF7134" evidence="12">
    <location>
        <begin position="7"/>
        <end position="145"/>
    </location>
</feature>
<keyword evidence="3" id="KW-0597">Phosphoprotein</keyword>
<dbReference type="InterPro" id="IPR011712">
    <property type="entry name" value="Sig_transdc_His_kin_sub3_dim/P"/>
</dbReference>